<feature type="region of interest" description="Disordered" evidence="1">
    <location>
        <begin position="1"/>
        <end position="54"/>
    </location>
</feature>
<name>A0A6A5U3Z6_9PLEO</name>
<accession>A0A6A5U3Z6</accession>
<feature type="compositionally biased region" description="Basic and acidic residues" evidence="1">
    <location>
        <begin position="14"/>
        <end position="36"/>
    </location>
</feature>
<gene>
    <name evidence="2" type="ORF">CC80DRAFT_311978</name>
</gene>
<organism evidence="2 3">
    <name type="scientific">Byssothecium circinans</name>
    <dbReference type="NCBI Taxonomy" id="147558"/>
    <lineage>
        <taxon>Eukaryota</taxon>
        <taxon>Fungi</taxon>
        <taxon>Dikarya</taxon>
        <taxon>Ascomycota</taxon>
        <taxon>Pezizomycotina</taxon>
        <taxon>Dothideomycetes</taxon>
        <taxon>Pleosporomycetidae</taxon>
        <taxon>Pleosporales</taxon>
        <taxon>Massarineae</taxon>
        <taxon>Massarinaceae</taxon>
        <taxon>Byssothecium</taxon>
    </lineage>
</organism>
<keyword evidence="3" id="KW-1185">Reference proteome</keyword>
<dbReference type="EMBL" id="ML976984">
    <property type="protein sequence ID" value="KAF1959863.1"/>
    <property type="molecule type" value="Genomic_DNA"/>
</dbReference>
<dbReference type="Proteomes" id="UP000800035">
    <property type="component" value="Unassembled WGS sequence"/>
</dbReference>
<sequence length="137" mass="15537">MVYAISQNNATSKRRQEERRIVERPKRNDRSVRDGLQEWTQDVPGPSADISTDHWAQSRHSREGLIDDMDAVVWSAGTASDGRRCPALAIVFSQSRLSMSDMVPLLESHQMGRFIDRSCCWHHCPTKCKINAAVLSQ</sequence>
<protein>
    <submittedName>
        <fullName evidence="2">Uncharacterized protein</fullName>
    </submittedName>
</protein>
<evidence type="ECO:0000313" key="3">
    <source>
        <dbReference type="Proteomes" id="UP000800035"/>
    </source>
</evidence>
<feature type="compositionally biased region" description="Polar residues" evidence="1">
    <location>
        <begin position="1"/>
        <end position="11"/>
    </location>
</feature>
<evidence type="ECO:0000313" key="2">
    <source>
        <dbReference type="EMBL" id="KAF1959863.1"/>
    </source>
</evidence>
<proteinExistence type="predicted"/>
<evidence type="ECO:0000256" key="1">
    <source>
        <dbReference type="SAM" id="MobiDB-lite"/>
    </source>
</evidence>
<dbReference type="AlphaFoldDB" id="A0A6A5U3Z6"/>
<reference evidence="2" key="1">
    <citation type="journal article" date="2020" name="Stud. Mycol.">
        <title>101 Dothideomycetes genomes: a test case for predicting lifestyles and emergence of pathogens.</title>
        <authorList>
            <person name="Haridas S."/>
            <person name="Albert R."/>
            <person name="Binder M."/>
            <person name="Bloem J."/>
            <person name="Labutti K."/>
            <person name="Salamov A."/>
            <person name="Andreopoulos B."/>
            <person name="Baker S."/>
            <person name="Barry K."/>
            <person name="Bills G."/>
            <person name="Bluhm B."/>
            <person name="Cannon C."/>
            <person name="Castanera R."/>
            <person name="Culley D."/>
            <person name="Daum C."/>
            <person name="Ezra D."/>
            <person name="Gonzalez J."/>
            <person name="Henrissat B."/>
            <person name="Kuo A."/>
            <person name="Liang C."/>
            <person name="Lipzen A."/>
            <person name="Lutzoni F."/>
            <person name="Magnuson J."/>
            <person name="Mondo S."/>
            <person name="Nolan M."/>
            <person name="Ohm R."/>
            <person name="Pangilinan J."/>
            <person name="Park H.-J."/>
            <person name="Ramirez L."/>
            <person name="Alfaro M."/>
            <person name="Sun H."/>
            <person name="Tritt A."/>
            <person name="Yoshinaga Y."/>
            <person name="Zwiers L.-H."/>
            <person name="Turgeon B."/>
            <person name="Goodwin S."/>
            <person name="Spatafora J."/>
            <person name="Crous P."/>
            <person name="Grigoriev I."/>
        </authorList>
    </citation>
    <scope>NUCLEOTIDE SEQUENCE</scope>
    <source>
        <strain evidence="2">CBS 675.92</strain>
    </source>
</reference>